<dbReference type="FunFam" id="3.10.50.10:FF:000001">
    <property type="entry name" value="Chitinase 3-like 1"/>
    <property type="match status" value="1"/>
</dbReference>
<keyword evidence="13" id="KW-0146">Chitin degradation</keyword>
<dbReference type="PROSITE" id="PS50940">
    <property type="entry name" value="CHIT_BIND_II"/>
    <property type="match status" value="1"/>
</dbReference>
<dbReference type="InterPro" id="IPR002557">
    <property type="entry name" value="Chitin-bd_dom"/>
</dbReference>
<keyword evidence="18" id="KW-0624">Polysaccharide degradation</keyword>
<dbReference type="SMART" id="SM00494">
    <property type="entry name" value="ChtBD2"/>
    <property type="match status" value="1"/>
</dbReference>
<dbReference type="InterPro" id="IPR017853">
    <property type="entry name" value="GH"/>
</dbReference>
<dbReference type="FunFam" id="2.170.140.10:FF:000001">
    <property type="entry name" value="Acidic mammalian chitinase"/>
    <property type="match status" value="1"/>
</dbReference>
<keyword evidence="17" id="KW-0326">Glycosidase</keyword>
<evidence type="ECO:0000256" key="19">
    <source>
        <dbReference type="ARBA" id="ARBA00062006"/>
    </source>
</evidence>
<dbReference type="Gene3D" id="3.10.50.10">
    <property type="match status" value="1"/>
</dbReference>
<dbReference type="AlphaFoldDB" id="A0A8C6TA05"/>
<feature type="region of interest" description="Disordered" evidence="21">
    <location>
        <begin position="389"/>
        <end position="430"/>
    </location>
</feature>
<dbReference type="CDD" id="cd02872">
    <property type="entry name" value="GH18_chitolectin_chitotriosidase"/>
    <property type="match status" value="1"/>
</dbReference>
<evidence type="ECO:0000256" key="14">
    <source>
        <dbReference type="ARBA" id="ARBA00023157"/>
    </source>
</evidence>
<dbReference type="InterPro" id="IPR029070">
    <property type="entry name" value="Chitinase_insertion_sf"/>
</dbReference>
<dbReference type="GO" id="GO:0008061">
    <property type="term" value="F:chitin binding"/>
    <property type="evidence" value="ECO:0007669"/>
    <property type="project" value="UniProtKB-KW"/>
</dbReference>
<evidence type="ECO:0000256" key="2">
    <source>
        <dbReference type="ARBA" id="ARBA00004496"/>
    </source>
</evidence>
<feature type="domain" description="GH18" evidence="23">
    <location>
        <begin position="20"/>
        <end position="382"/>
    </location>
</feature>
<dbReference type="InterPro" id="IPR036508">
    <property type="entry name" value="Chitin-bd_dom_sf"/>
</dbReference>
<evidence type="ECO:0000256" key="15">
    <source>
        <dbReference type="ARBA" id="ARBA00023198"/>
    </source>
</evidence>
<organism evidence="24 25">
    <name type="scientific">Neogobius melanostomus</name>
    <name type="common">round goby</name>
    <dbReference type="NCBI Taxonomy" id="47308"/>
    <lineage>
        <taxon>Eukaryota</taxon>
        <taxon>Metazoa</taxon>
        <taxon>Chordata</taxon>
        <taxon>Craniata</taxon>
        <taxon>Vertebrata</taxon>
        <taxon>Euteleostomi</taxon>
        <taxon>Actinopterygii</taxon>
        <taxon>Neopterygii</taxon>
        <taxon>Teleostei</taxon>
        <taxon>Neoteleostei</taxon>
        <taxon>Acanthomorphata</taxon>
        <taxon>Gobiaria</taxon>
        <taxon>Gobiiformes</taxon>
        <taxon>Gobioidei</taxon>
        <taxon>Gobiidae</taxon>
        <taxon>Benthophilinae</taxon>
        <taxon>Neogobiini</taxon>
        <taxon>Neogobius</taxon>
    </lineage>
</organism>
<dbReference type="Pfam" id="PF01607">
    <property type="entry name" value="CBM_14"/>
    <property type="match status" value="1"/>
</dbReference>
<dbReference type="FunFam" id="3.20.20.80:FF:000007">
    <property type="entry name" value="Acidic mammalian chitinase"/>
    <property type="match status" value="1"/>
</dbReference>
<comment type="subunit">
    <text evidence="19">Interacts with EGFR.</text>
</comment>
<dbReference type="Gene3D" id="2.170.140.10">
    <property type="entry name" value="Chitin binding domain"/>
    <property type="match status" value="1"/>
</dbReference>
<dbReference type="Proteomes" id="UP000694523">
    <property type="component" value="Unplaced"/>
</dbReference>
<evidence type="ECO:0000313" key="24">
    <source>
        <dbReference type="Ensembl" id="ENSNMLP00000017190.1"/>
    </source>
</evidence>
<keyword evidence="12" id="KW-0391">Immunity</keyword>
<keyword evidence="15" id="KW-0395">Inflammatory response</keyword>
<evidence type="ECO:0000256" key="12">
    <source>
        <dbReference type="ARBA" id="ARBA00022859"/>
    </source>
</evidence>
<proteinExistence type="inferred from homology"/>
<dbReference type="GO" id="GO:0005737">
    <property type="term" value="C:cytoplasm"/>
    <property type="evidence" value="ECO:0007669"/>
    <property type="project" value="UniProtKB-SubCell"/>
</dbReference>
<evidence type="ECO:0000256" key="18">
    <source>
        <dbReference type="ARBA" id="ARBA00023326"/>
    </source>
</evidence>
<keyword evidence="11" id="KW-0378">Hydrolase</keyword>
<keyword evidence="16" id="KW-0119">Carbohydrate metabolism</keyword>
<dbReference type="Ensembl" id="ENSNMLT00000019335.1">
    <property type="protein sequence ID" value="ENSNMLP00000017190.1"/>
    <property type="gene ID" value="ENSNMLG00000010285.1"/>
</dbReference>
<dbReference type="GO" id="GO:0002376">
    <property type="term" value="P:immune system process"/>
    <property type="evidence" value="ECO:0007669"/>
    <property type="project" value="UniProtKB-KW"/>
</dbReference>
<evidence type="ECO:0000256" key="13">
    <source>
        <dbReference type="ARBA" id="ARBA00023024"/>
    </source>
</evidence>
<dbReference type="SUPFAM" id="SSF51445">
    <property type="entry name" value="(Trans)glycosidases"/>
    <property type="match status" value="1"/>
</dbReference>
<evidence type="ECO:0000256" key="8">
    <source>
        <dbReference type="ARBA" id="ARBA00022669"/>
    </source>
</evidence>
<keyword evidence="25" id="KW-1185">Reference proteome</keyword>
<dbReference type="PANTHER" id="PTHR11177">
    <property type="entry name" value="CHITINASE"/>
    <property type="match status" value="1"/>
</dbReference>
<evidence type="ECO:0000256" key="10">
    <source>
        <dbReference type="ARBA" id="ARBA00022729"/>
    </source>
</evidence>
<dbReference type="GO" id="GO:0000272">
    <property type="term" value="P:polysaccharide catabolic process"/>
    <property type="evidence" value="ECO:0007669"/>
    <property type="project" value="UniProtKB-KW"/>
</dbReference>
<keyword evidence="9" id="KW-0053">Apoptosis</keyword>
<reference evidence="24" key="2">
    <citation type="submission" date="2025-09" db="UniProtKB">
        <authorList>
            <consortium name="Ensembl"/>
        </authorList>
    </citation>
    <scope>IDENTIFICATION</scope>
</reference>
<dbReference type="GO" id="GO:0005576">
    <property type="term" value="C:extracellular region"/>
    <property type="evidence" value="ECO:0007669"/>
    <property type="project" value="UniProtKB-SubCell"/>
</dbReference>
<feature type="domain" description="Chitin-binding type-2" evidence="22">
    <location>
        <begin position="422"/>
        <end position="472"/>
    </location>
</feature>
<evidence type="ECO:0000256" key="7">
    <source>
        <dbReference type="ARBA" id="ARBA00022525"/>
    </source>
</evidence>
<comment type="similarity">
    <text evidence="4">Belongs to the glycosyl hydrolase 18 family. Chitinase class II subfamily.</text>
</comment>
<dbReference type="InterPro" id="IPR001223">
    <property type="entry name" value="Glyco_hydro18_cat"/>
</dbReference>
<dbReference type="GO" id="GO:0006915">
    <property type="term" value="P:apoptotic process"/>
    <property type="evidence" value="ECO:0007669"/>
    <property type="project" value="UniProtKB-KW"/>
</dbReference>
<evidence type="ECO:0000256" key="6">
    <source>
        <dbReference type="ARBA" id="ARBA00022490"/>
    </source>
</evidence>
<dbReference type="Gene3D" id="3.20.20.80">
    <property type="entry name" value="Glycosidases"/>
    <property type="match status" value="1"/>
</dbReference>
<protein>
    <recommendedName>
        <fullName evidence="20">Acidic mammalian chitinase</fullName>
        <ecNumber evidence="5">3.2.1.14</ecNumber>
    </recommendedName>
</protein>
<sequence>RSMARLLTGIYLFIHSFINYKLVCYFTNWSQYRPGLGRFVPDNVDPNLCTHLIYAYSIISRSNQLSTYEWNDDVMYRDFNALKNKNPKLKTLLAVGGWYFGSTQFSIMVSTPANRETFIQSAVRFLRLHGFDGLSLDWAHPRSQDKQRFTILCQELLAAFEKEVAGTRRPRLLLAAAVAAEKPYIDNGYEIAKVAQILDFVSVTSFDLHSLSHPHTGHNSPLFRSSFDYGDHIYLNVDFAMNYWRSQGALPEKLLVGLPTYGRTFRLTSSDHGVGAPAGGPAPPGQYTRYAGYLSYYEICMFLQGASLNWIDEQKVPYAVKDNTWVGFDNMQSLGIKVDYLKRNNFGGALIWHLDQDDFSGQFCGQGKYPLINHVRSALEIGPGGGRFSPSSCGQGVTGSPTEAGTAQPTPEDTPTPPPPGTEFCAGKPDGLYPNESNKHTYYQCSNGQTTLITCPSSLVFNDSCKCCDWPR</sequence>
<keyword evidence="8" id="KW-0147">Chitin-binding</keyword>
<feature type="compositionally biased region" description="Polar residues" evidence="21">
    <location>
        <begin position="389"/>
        <end position="408"/>
    </location>
</feature>
<evidence type="ECO:0000256" key="11">
    <source>
        <dbReference type="ARBA" id="ARBA00022801"/>
    </source>
</evidence>
<comment type="subcellular location">
    <subcellularLocation>
        <location evidence="2">Cytoplasm</location>
    </subcellularLocation>
    <subcellularLocation>
        <location evidence="3">Secreted</location>
    </subcellularLocation>
</comment>
<dbReference type="PANTHER" id="PTHR11177:SF248">
    <property type="entry name" value="CHITOTRIOSIDASE-1"/>
    <property type="match status" value="1"/>
</dbReference>
<dbReference type="GO" id="GO:0006954">
    <property type="term" value="P:inflammatory response"/>
    <property type="evidence" value="ECO:0007669"/>
    <property type="project" value="UniProtKB-KW"/>
</dbReference>
<keyword evidence="7" id="KW-0964">Secreted</keyword>
<dbReference type="SUPFAM" id="SSF57625">
    <property type="entry name" value="Invertebrate chitin-binding proteins"/>
    <property type="match status" value="1"/>
</dbReference>
<dbReference type="EC" id="3.2.1.14" evidence="5"/>
<reference evidence="24" key="1">
    <citation type="submission" date="2025-08" db="UniProtKB">
        <authorList>
            <consortium name="Ensembl"/>
        </authorList>
    </citation>
    <scope>IDENTIFICATION</scope>
</reference>
<dbReference type="SUPFAM" id="SSF54556">
    <property type="entry name" value="Chitinase insertion domain"/>
    <property type="match status" value="1"/>
</dbReference>
<evidence type="ECO:0000256" key="4">
    <source>
        <dbReference type="ARBA" id="ARBA00009121"/>
    </source>
</evidence>
<evidence type="ECO:0000256" key="9">
    <source>
        <dbReference type="ARBA" id="ARBA00022703"/>
    </source>
</evidence>
<evidence type="ECO:0000256" key="21">
    <source>
        <dbReference type="SAM" id="MobiDB-lite"/>
    </source>
</evidence>
<dbReference type="GO" id="GO:0006032">
    <property type="term" value="P:chitin catabolic process"/>
    <property type="evidence" value="ECO:0007669"/>
    <property type="project" value="UniProtKB-KW"/>
</dbReference>
<evidence type="ECO:0000256" key="16">
    <source>
        <dbReference type="ARBA" id="ARBA00023277"/>
    </source>
</evidence>
<evidence type="ECO:0000259" key="23">
    <source>
        <dbReference type="PROSITE" id="PS51910"/>
    </source>
</evidence>
<evidence type="ECO:0000256" key="1">
    <source>
        <dbReference type="ARBA" id="ARBA00000822"/>
    </source>
</evidence>
<dbReference type="InterPro" id="IPR050314">
    <property type="entry name" value="Glycosyl_Hydrlase_18"/>
</dbReference>
<evidence type="ECO:0000256" key="20">
    <source>
        <dbReference type="ARBA" id="ARBA00072739"/>
    </source>
</evidence>
<keyword evidence="6" id="KW-0963">Cytoplasm</keyword>
<dbReference type="SMART" id="SM00636">
    <property type="entry name" value="Glyco_18"/>
    <property type="match status" value="1"/>
</dbReference>
<dbReference type="InterPro" id="IPR011583">
    <property type="entry name" value="Chitinase_II/V-like_cat"/>
</dbReference>
<comment type="catalytic activity">
    <reaction evidence="1">
        <text>Random endo-hydrolysis of N-acetyl-beta-D-glucosaminide (1-&gt;4)-beta-linkages in chitin and chitodextrins.</text>
        <dbReference type="EC" id="3.2.1.14"/>
    </reaction>
</comment>
<dbReference type="GO" id="GO:0008843">
    <property type="term" value="F:endochitinase activity"/>
    <property type="evidence" value="ECO:0007669"/>
    <property type="project" value="UniProtKB-EC"/>
</dbReference>
<evidence type="ECO:0000256" key="5">
    <source>
        <dbReference type="ARBA" id="ARBA00012729"/>
    </source>
</evidence>
<dbReference type="PROSITE" id="PS51910">
    <property type="entry name" value="GH18_2"/>
    <property type="match status" value="1"/>
</dbReference>
<dbReference type="Pfam" id="PF00704">
    <property type="entry name" value="Glyco_hydro_18"/>
    <property type="match status" value="1"/>
</dbReference>
<evidence type="ECO:0000259" key="22">
    <source>
        <dbReference type="PROSITE" id="PS50940"/>
    </source>
</evidence>
<keyword evidence="14" id="KW-1015">Disulfide bond</keyword>
<keyword evidence="10" id="KW-0732">Signal</keyword>
<evidence type="ECO:0000256" key="17">
    <source>
        <dbReference type="ARBA" id="ARBA00023295"/>
    </source>
</evidence>
<name>A0A8C6TA05_9GOBI</name>
<accession>A0A8C6TA05</accession>
<evidence type="ECO:0000256" key="3">
    <source>
        <dbReference type="ARBA" id="ARBA00004613"/>
    </source>
</evidence>
<evidence type="ECO:0000313" key="25">
    <source>
        <dbReference type="Proteomes" id="UP000694523"/>
    </source>
</evidence>
<dbReference type="FunFam" id="3.20.20.80:FF:000081">
    <property type="entry name" value="Chitinase 1"/>
    <property type="match status" value="1"/>
</dbReference>
<feature type="compositionally biased region" description="Pro residues" evidence="21">
    <location>
        <begin position="412"/>
        <end position="421"/>
    </location>
</feature>